<comment type="caution">
    <text evidence="1">The sequence shown here is derived from an EMBL/GenBank/DDBJ whole genome shotgun (WGS) entry which is preliminary data.</text>
</comment>
<evidence type="ECO:0008006" key="3">
    <source>
        <dbReference type="Google" id="ProtNLM"/>
    </source>
</evidence>
<accession>A0ABR4IJY3</accession>
<keyword evidence="2" id="KW-1185">Reference proteome</keyword>
<dbReference type="EMBL" id="JBFXLS010000022">
    <property type="protein sequence ID" value="KAL2828051.1"/>
    <property type="molecule type" value="Genomic_DNA"/>
</dbReference>
<gene>
    <name evidence="1" type="ORF">BDW59DRAFT_143705</name>
</gene>
<name>A0ABR4IJY3_9EURO</name>
<reference evidence="1 2" key="1">
    <citation type="submission" date="2024-07" db="EMBL/GenBank/DDBJ databases">
        <title>Section-level genome sequencing and comparative genomics of Aspergillus sections Usti and Cavernicolus.</title>
        <authorList>
            <consortium name="Lawrence Berkeley National Laboratory"/>
            <person name="Nybo J.L."/>
            <person name="Vesth T.C."/>
            <person name="Theobald S."/>
            <person name="Frisvad J.C."/>
            <person name="Larsen T.O."/>
            <person name="Kjaerboelling I."/>
            <person name="Rothschild-Mancinelli K."/>
            <person name="Lyhne E.K."/>
            <person name="Kogle M.E."/>
            <person name="Barry K."/>
            <person name="Clum A."/>
            <person name="Na H."/>
            <person name="Ledsgaard L."/>
            <person name="Lin J."/>
            <person name="Lipzen A."/>
            <person name="Kuo A."/>
            <person name="Riley R."/>
            <person name="Mondo S."/>
            <person name="LaButti K."/>
            <person name="Haridas S."/>
            <person name="Pangalinan J."/>
            <person name="Salamov A.A."/>
            <person name="Simmons B.A."/>
            <person name="Magnuson J.K."/>
            <person name="Chen J."/>
            <person name="Drula E."/>
            <person name="Henrissat B."/>
            <person name="Wiebenga A."/>
            <person name="Lubbers R.J."/>
            <person name="Gomes A.C."/>
            <person name="Makela M.R."/>
            <person name="Stajich J."/>
            <person name="Grigoriev I.V."/>
            <person name="Mortensen U.H."/>
            <person name="De vries R.P."/>
            <person name="Baker S.E."/>
            <person name="Andersen M.R."/>
        </authorList>
    </citation>
    <scope>NUCLEOTIDE SEQUENCE [LARGE SCALE GENOMIC DNA]</scope>
    <source>
        <strain evidence="1 2">CBS 600.67</strain>
    </source>
</reference>
<dbReference type="Proteomes" id="UP001610335">
    <property type="component" value="Unassembled WGS sequence"/>
</dbReference>
<protein>
    <recommendedName>
        <fullName evidence="3">BYS1 domain protein</fullName>
    </recommendedName>
</protein>
<dbReference type="Pfam" id="PF04681">
    <property type="entry name" value="Bys1"/>
    <property type="match status" value="1"/>
</dbReference>
<evidence type="ECO:0000313" key="1">
    <source>
        <dbReference type="EMBL" id="KAL2828051.1"/>
    </source>
</evidence>
<organism evidence="1 2">
    <name type="scientific">Aspergillus cavernicola</name>
    <dbReference type="NCBI Taxonomy" id="176166"/>
    <lineage>
        <taxon>Eukaryota</taxon>
        <taxon>Fungi</taxon>
        <taxon>Dikarya</taxon>
        <taxon>Ascomycota</taxon>
        <taxon>Pezizomycotina</taxon>
        <taxon>Eurotiomycetes</taxon>
        <taxon>Eurotiomycetidae</taxon>
        <taxon>Eurotiales</taxon>
        <taxon>Aspergillaceae</taxon>
        <taxon>Aspergillus</taxon>
        <taxon>Aspergillus subgen. Nidulantes</taxon>
    </lineage>
</organism>
<dbReference type="PANTHER" id="PTHR36195:SF4">
    <property type="entry name" value="DOMAIN PROTEIN, PUTATIVE (AFU_ORTHOLOGUE AFUA_5G01990)-RELATED"/>
    <property type="match status" value="1"/>
</dbReference>
<dbReference type="PANTHER" id="PTHR36195">
    <property type="entry name" value="DOMAIN PROTEIN, PUTATIVE (AFU_ORTHOLOGUE AFUA_5G01990)-RELATED-RELATED"/>
    <property type="match status" value="1"/>
</dbReference>
<evidence type="ECO:0000313" key="2">
    <source>
        <dbReference type="Proteomes" id="UP001610335"/>
    </source>
</evidence>
<proteinExistence type="predicted"/>
<dbReference type="InterPro" id="IPR006771">
    <property type="entry name" value="CetA-like"/>
</dbReference>
<sequence>MGLSWEMRWMKVRIERKGQLRCSGFVMGSYGKQKLYNHGLSPSIGIYKTRHLQPYQAIHYLLHSNQSLPPVFTMHFSTLAIASIAALAPLANAVGYAKVTNNCLAKMYVWSVGGSVSQVHTINPGETFSEQFHRDPTSGGISLKISRKPNGLYDGSPQLNFAYTLDPNQVWYDLSTVFGTAFRDRVLTVTSENEDCPSICWPDGVQPAGSQVKTCEPISDKVLTLCAEECPA</sequence>